<evidence type="ECO:0000256" key="1">
    <source>
        <dbReference type="SAM" id="MobiDB-lite"/>
    </source>
</evidence>
<dbReference type="AlphaFoldDB" id="A0A1T4SUB7"/>
<keyword evidence="2" id="KW-0812">Transmembrane</keyword>
<proteinExistence type="predicted"/>
<dbReference type="RefSeq" id="WP_235001110.1">
    <property type="nucleotide sequence ID" value="NZ_FUWS01000011.1"/>
</dbReference>
<dbReference type="STRING" id="1122192.SAMN02745673_04039"/>
<protein>
    <submittedName>
        <fullName evidence="3">Uncharacterized protein</fullName>
    </submittedName>
</protein>
<reference evidence="3 4" key="1">
    <citation type="submission" date="2017-02" db="EMBL/GenBank/DDBJ databases">
        <authorList>
            <person name="Peterson S.W."/>
        </authorList>
    </citation>
    <scope>NUCLEOTIDE SEQUENCE [LARGE SCALE GENOMIC DNA]</scope>
    <source>
        <strain evidence="3 4">DSM 45154</strain>
    </source>
</reference>
<organism evidence="3 4">
    <name type="scientific">Marinactinospora thermotolerans DSM 45154</name>
    <dbReference type="NCBI Taxonomy" id="1122192"/>
    <lineage>
        <taxon>Bacteria</taxon>
        <taxon>Bacillati</taxon>
        <taxon>Actinomycetota</taxon>
        <taxon>Actinomycetes</taxon>
        <taxon>Streptosporangiales</taxon>
        <taxon>Nocardiopsidaceae</taxon>
        <taxon>Marinactinospora</taxon>
    </lineage>
</organism>
<evidence type="ECO:0000313" key="3">
    <source>
        <dbReference type="EMBL" id="SKA31890.1"/>
    </source>
</evidence>
<name>A0A1T4SUB7_9ACTN</name>
<feature type="compositionally biased region" description="Low complexity" evidence="1">
    <location>
        <begin position="25"/>
        <end position="43"/>
    </location>
</feature>
<feature type="compositionally biased region" description="Basic and acidic residues" evidence="1">
    <location>
        <begin position="114"/>
        <end position="128"/>
    </location>
</feature>
<dbReference type="EMBL" id="FUWS01000011">
    <property type="protein sequence ID" value="SKA31890.1"/>
    <property type="molecule type" value="Genomic_DNA"/>
</dbReference>
<sequence>MPSYPTGPQQPRHPGRQAEGGGPGEPLRGRVIPPGGEAPAAEPVFNADPSPAEADDEGATQVFSPVSEEPVGATQAIPPVQDDFYGGRPMFRDEVPPRSAESTAQFDLSGMDAPGERPSRRRSGSERPHRPKGPGRSGGLPRNKGLLLAGGFAALLLLGGGGAFLVASGGSGEGSGEYDVARVSNESTDGDPLSAGPLFPDTEIEAAGETFTLVITDETDQCATTAHGDYGDVLTENECRQVLRASYVNEAGDHAVTVGVAAMPDADKAGAAQEAQNLAESRWFSGLAGEEGSGTERMDIAGGHGAGGTWGRYMVFALAANSDGRVSEADASQLAEISQEFVNVPLKALGERARD</sequence>
<feature type="region of interest" description="Disordered" evidence="1">
    <location>
        <begin position="1"/>
        <end position="142"/>
    </location>
</feature>
<evidence type="ECO:0000256" key="2">
    <source>
        <dbReference type="SAM" id="Phobius"/>
    </source>
</evidence>
<keyword evidence="4" id="KW-1185">Reference proteome</keyword>
<gene>
    <name evidence="3" type="ORF">SAMN02745673_04039</name>
</gene>
<dbReference type="Proteomes" id="UP000190637">
    <property type="component" value="Unassembled WGS sequence"/>
</dbReference>
<feature type="transmembrane region" description="Helical" evidence="2">
    <location>
        <begin position="146"/>
        <end position="167"/>
    </location>
</feature>
<keyword evidence="2" id="KW-1133">Transmembrane helix</keyword>
<evidence type="ECO:0000313" key="4">
    <source>
        <dbReference type="Proteomes" id="UP000190637"/>
    </source>
</evidence>
<keyword evidence="2" id="KW-0472">Membrane</keyword>
<accession>A0A1T4SUB7</accession>